<evidence type="ECO:0000313" key="3">
    <source>
        <dbReference type="Proteomes" id="UP000499080"/>
    </source>
</evidence>
<dbReference type="OrthoDB" id="6433748at2759"/>
<name>A0A4Y2KN42_ARAVE</name>
<protein>
    <submittedName>
        <fullName evidence="2">Uncharacterized protein</fullName>
    </submittedName>
</protein>
<dbReference type="AlphaFoldDB" id="A0A4Y2KN42"/>
<keyword evidence="3" id="KW-1185">Reference proteome</keyword>
<reference evidence="2 3" key="1">
    <citation type="journal article" date="2019" name="Sci. Rep.">
        <title>Orb-weaving spider Araneus ventricosus genome elucidates the spidroin gene catalogue.</title>
        <authorList>
            <person name="Kono N."/>
            <person name="Nakamura H."/>
            <person name="Ohtoshi R."/>
            <person name="Moran D.A.P."/>
            <person name="Shinohara A."/>
            <person name="Yoshida Y."/>
            <person name="Fujiwara M."/>
            <person name="Mori M."/>
            <person name="Tomita M."/>
            <person name="Arakawa K."/>
        </authorList>
    </citation>
    <scope>NUCLEOTIDE SEQUENCE [LARGE SCALE GENOMIC DNA]</scope>
</reference>
<dbReference type="EMBL" id="BGPR01004829">
    <property type="protein sequence ID" value="GBN03801.1"/>
    <property type="molecule type" value="Genomic_DNA"/>
</dbReference>
<organism evidence="2 3">
    <name type="scientific">Araneus ventricosus</name>
    <name type="common">Orbweaver spider</name>
    <name type="synonym">Epeira ventricosa</name>
    <dbReference type="NCBI Taxonomy" id="182803"/>
    <lineage>
        <taxon>Eukaryota</taxon>
        <taxon>Metazoa</taxon>
        <taxon>Ecdysozoa</taxon>
        <taxon>Arthropoda</taxon>
        <taxon>Chelicerata</taxon>
        <taxon>Arachnida</taxon>
        <taxon>Araneae</taxon>
        <taxon>Araneomorphae</taxon>
        <taxon>Entelegynae</taxon>
        <taxon>Araneoidea</taxon>
        <taxon>Araneidae</taxon>
        <taxon>Araneus</taxon>
    </lineage>
</organism>
<accession>A0A4Y2KN42</accession>
<sequence length="96" mass="11160">MVSNVEDPPPWKETQLDFIDDFLHFFKPSTSDNVFQQHFYDHRQHYSDYVPIYTDGSKSDNHVGSAAVFPDFSSLRHFALSAPFTHLNSMQSTWGF</sequence>
<dbReference type="Proteomes" id="UP000499080">
    <property type="component" value="Unassembled WGS sequence"/>
</dbReference>
<gene>
    <name evidence="2" type="ORF">AVEN_116895_1</name>
    <name evidence="1" type="ORF">AVEN_144990_1</name>
</gene>
<dbReference type="EMBL" id="BGPR01004828">
    <property type="protein sequence ID" value="GBN03787.1"/>
    <property type="molecule type" value="Genomic_DNA"/>
</dbReference>
<proteinExistence type="predicted"/>
<comment type="caution">
    <text evidence="2">The sequence shown here is derived from an EMBL/GenBank/DDBJ whole genome shotgun (WGS) entry which is preliminary data.</text>
</comment>
<evidence type="ECO:0000313" key="2">
    <source>
        <dbReference type="EMBL" id="GBN03801.1"/>
    </source>
</evidence>
<evidence type="ECO:0000313" key="1">
    <source>
        <dbReference type="EMBL" id="GBN03787.1"/>
    </source>
</evidence>